<evidence type="ECO:0000313" key="2">
    <source>
        <dbReference type="EMBL" id="AWN65236.1"/>
    </source>
</evidence>
<feature type="transmembrane region" description="Helical" evidence="1">
    <location>
        <begin position="92"/>
        <end position="110"/>
    </location>
</feature>
<keyword evidence="1" id="KW-0472">Membrane</keyword>
<dbReference type="RefSeq" id="WP_109990700.1">
    <property type="nucleotide sequence ID" value="NZ_CP028160.1"/>
</dbReference>
<sequence>MGAISAPISGLVLDKVRSVSPIVFGVVFQTVATLLFFITIQHLTTPIIIGGYMLYMLGNGLTFSNILTLGLNGLEESLQNSGITVYNSIQQFAGAMGTSIVSSIIAVAQYGRGDDKLTGTTIGTYNSLILIIFSLVVTLYFCGKVYKIKNKD</sequence>
<name>A0A2Z3KCT1_LACLL</name>
<keyword evidence="1" id="KW-1133">Transmembrane helix</keyword>
<dbReference type="Gene3D" id="1.20.1250.20">
    <property type="entry name" value="MFS general substrate transporter like domains"/>
    <property type="match status" value="1"/>
</dbReference>
<dbReference type="InterPro" id="IPR036259">
    <property type="entry name" value="MFS_trans_sf"/>
</dbReference>
<feature type="transmembrane region" description="Helical" evidence="1">
    <location>
        <begin position="52"/>
        <end position="71"/>
    </location>
</feature>
<proteinExistence type="predicted"/>
<accession>A0A2Z3KCT1</accession>
<dbReference type="GeneID" id="89634822"/>
<reference evidence="2 3" key="1">
    <citation type="submission" date="2018-03" db="EMBL/GenBank/DDBJ databases">
        <title>Genome sequence of Lactococcus lactis strain 14B4 from almond drupe.</title>
        <authorList>
            <person name="Tran T.D."/>
            <person name="McGarvey J.A."/>
            <person name="Huynh S."/>
            <person name="Parker C.T."/>
        </authorList>
    </citation>
    <scope>NUCLEOTIDE SEQUENCE [LARGE SCALE GENOMIC DNA]</scope>
    <source>
        <strain evidence="2 3">14B4</strain>
    </source>
</reference>
<dbReference type="SUPFAM" id="SSF103473">
    <property type="entry name" value="MFS general substrate transporter"/>
    <property type="match status" value="1"/>
</dbReference>
<feature type="transmembrane region" description="Helical" evidence="1">
    <location>
        <begin position="21"/>
        <end position="40"/>
    </location>
</feature>
<evidence type="ECO:0000313" key="3">
    <source>
        <dbReference type="Proteomes" id="UP000245919"/>
    </source>
</evidence>
<dbReference type="AlphaFoldDB" id="A0A2Z3KCT1"/>
<organism evidence="2 3">
    <name type="scientific">Lactococcus lactis subsp. lactis</name>
    <name type="common">Streptococcus lactis</name>
    <dbReference type="NCBI Taxonomy" id="1360"/>
    <lineage>
        <taxon>Bacteria</taxon>
        <taxon>Bacillati</taxon>
        <taxon>Bacillota</taxon>
        <taxon>Bacilli</taxon>
        <taxon>Lactobacillales</taxon>
        <taxon>Streptococcaceae</taxon>
        <taxon>Lactococcus</taxon>
    </lineage>
</organism>
<protein>
    <submittedName>
        <fullName evidence="2">Uncharacterized protein</fullName>
    </submittedName>
</protein>
<dbReference type="Proteomes" id="UP000245919">
    <property type="component" value="Chromosome"/>
</dbReference>
<keyword evidence="1" id="KW-0812">Transmembrane</keyword>
<evidence type="ECO:0000256" key="1">
    <source>
        <dbReference type="SAM" id="Phobius"/>
    </source>
</evidence>
<gene>
    <name evidence="2" type="ORF">LL14B4_03245</name>
</gene>
<feature type="transmembrane region" description="Helical" evidence="1">
    <location>
        <begin position="122"/>
        <end position="142"/>
    </location>
</feature>
<dbReference type="EMBL" id="CP028160">
    <property type="protein sequence ID" value="AWN65236.1"/>
    <property type="molecule type" value="Genomic_DNA"/>
</dbReference>